<name>A0A1D6QF59_MAIZE</name>
<dbReference type="ExpressionAtlas" id="A0A1D6QF59">
    <property type="expression patterns" value="baseline"/>
</dbReference>
<evidence type="ECO:0000313" key="1">
    <source>
        <dbReference type="EMBL" id="AQK56712.1"/>
    </source>
</evidence>
<dbReference type="AlphaFoldDB" id="A0A1D6QF59"/>
<dbReference type="EMBL" id="CM000780">
    <property type="protein sequence ID" value="AQK56712.1"/>
    <property type="molecule type" value="Genomic_DNA"/>
</dbReference>
<organism evidence="1">
    <name type="scientific">Zea mays</name>
    <name type="common">Maize</name>
    <dbReference type="NCBI Taxonomy" id="4577"/>
    <lineage>
        <taxon>Eukaryota</taxon>
        <taxon>Viridiplantae</taxon>
        <taxon>Streptophyta</taxon>
        <taxon>Embryophyta</taxon>
        <taxon>Tracheophyta</taxon>
        <taxon>Spermatophyta</taxon>
        <taxon>Magnoliopsida</taxon>
        <taxon>Liliopsida</taxon>
        <taxon>Poales</taxon>
        <taxon>Poaceae</taxon>
        <taxon>PACMAD clade</taxon>
        <taxon>Panicoideae</taxon>
        <taxon>Andropogonodae</taxon>
        <taxon>Andropogoneae</taxon>
        <taxon>Tripsacinae</taxon>
        <taxon>Zea</taxon>
    </lineage>
</organism>
<dbReference type="InParanoid" id="A0A1D6QF59"/>
<accession>A0A1D6QF59</accession>
<reference evidence="1" key="1">
    <citation type="submission" date="2015-12" db="EMBL/GenBank/DDBJ databases">
        <title>Update maize B73 reference genome by single molecule sequencing technologies.</title>
        <authorList>
            <consortium name="Maize Genome Sequencing Project"/>
            <person name="Ware D."/>
        </authorList>
    </citation>
    <scope>NUCLEOTIDE SEQUENCE</scope>
    <source>
        <tissue evidence="1">Seedling</tissue>
    </source>
</reference>
<proteinExistence type="predicted"/>
<protein>
    <submittedName>
        <fullName evidence="1">Uncharacterized protein</fullName>
    </submittedName>
</protein>
<gene>
    <name evidence="1" type="ORF">ZEAMMB73_Zm00001d052299</name>
</gene>
<dbReference type="OMA" id="NIPHIAS"/>
<dbReference type="STRING" id="4577.A0A1D6QF59"/>
<dbReference type="PANTHER" id="PTHR33116">
    <property type="entry name" value="REVERSE TRANSCRIPTASE ZINC-BINDING DOMAIN-CONTAINING PROTEIN-RELATED-RELATED"/>
    <property type="match status" value="1"/>
</dbReference>
<dbReference type="PANTHER" id="PTHR33116:SF78">
    <property type="entry name" value="OS12G0587133 PROTEIN"/>
    <property type="match status" value="1"/>
</dbReference>
<sequence>MKHPVRFRTDKYLAGWQMSLLNPMGHLVLINSVLDSHLNYVMGAMKMPKGTICGIDQRRRSFLWAGQKTTTGAHCLVAWDSVTKGRADGGLGVKDLETCNTCLHLRLLHRLHNSTCSSWGAWERQHICLATLTGNLPGAHWHALRSGLPIYRAITTCEVRNGHGTAFWHDAWCSDNDLASTFPALLSHVKNPELGIHDVLTQGLQSTLVTRLSEQARQELAALNEKLNLVTLTAAPDVRH</sequence>